<dbReference type="Proteomes" id="UP000587880">
    <property type="component" value="Unassembled WGS sequence"/>
</dbReference>
<sequence length="50" mass="5564">MFRTLLNAIDDALVAFAISVSEKEFDRNIFNNSITEVSSEKILTNQVAST</sequence>
<gene>
    <name evidence="1" type="ORF">HF849_05940</name>
</gene>
<proteinExistence type="predicted"/>
<protein>
    <submittedName>
        <fullName evidence="1">Uncharacterized protein</fullName>
    </submittedName>
</protein>
<organism evidence="1 2">
    <name type="scientific">Clostridium beijerinckii</name>
    <name type="common">Clostridium MP</name>
    <dbReference type="NCBI Taxonomy" id="1520"/>
    <lineage>
        <taxon>Bacteria</taxon>
        <taxon>Bacillati</taxon>
        <taxon>Bacillota</taxon>
        <taxon>Clostridia</taxon>
        <taxon>Eubacteriales</taxon>
        <taxon>Clostridiaceae</taxon>
        <taxon>Clostridium</taxon>
    </lineage>
</organism>
<dbReference type="AlphaFoldDB" id="A0A7X9XNV0"/>
<accession>A0A7X9XNV0</accession>
<dbReference type="RefSeq" id="WP_168981381.1">
    <property type="nucleotide sequence ID" value="NZ_JABAGD010000008.1"/>
</dbReference>
<comment type="caution">
    <text evidence="1">The sequence shown here is derived from an EMBL/GenBank/DDBJ whole genome shotgun (WGS) entry which is preliminary data.</text>
</comment>
<evidence type="ECO:0000313" key="1">
    <source>
        <dbReference type="EMBL" id="NMF04306.1"/>
    </source>
</evidence>
<reference evidence="1 2" key="1">
    <citation type="submission" date="2020-04" db="EMBL/GenBank/DDBJ databases">
        <authorList>
            <person name="Hitch T.C.A."/>
            <person name="Wylensek D."/>
            <person name="Clavel T."/>
        </authorList>
    </citation>
    <scope>NUCLEOTIDE SEQUENCE [LARGE SCALE GENOMIC DNA]</scope>
    <source>
        <strain evidence="1 2">WB01_NA02</strain>
    </source>
</reference>
<name>A0A7X9XNV0_CLOBE</name>
<evidence type="ECO:0000313" key="2">
    <source>
        <dbReference type="Proteomes" id="UP000587880"/>
    </source>
</evidence>
<dbReference type="EMBL" id="JABAGD010000008">
    <property type="protein sequence ID" value="NMF04306.1"/>
    <property type="molecule type" value="Genomic_DNA"/>
</dbReference>